<reference evidence="1" key="1">
    <citation type="submission" date="2021-01" db="EMBL/GenBank/DDBJ databases">
        <authorList>
            <consortium name="Genoscope - CEA"/>
            <person name="William W."/>
        </authorList>
    </citation>
    <scope>NUCLEOTIDE SEQUENCE</scope>
</reference>
<proteinExistence type="predicted"/>
<evidence type="ECO:0000313" key="2">
    <source>
        <dbReference type="Proteomes" id="UP000692954"/>
    </source>
</evidence>
<comment type="caution">
    <text evidence="1">The sequence shown here is derived from an EMBL/GenBank/DDBJ whole genome shotgun (WGS) entry which is preliminary data.</text>
</comment>
<keyword evidence="2" id="KW-1185">Reference proteome</keyword>
<protein>
    <submittedName>
        <fullName evidence="1">Uncharacterized protein</fullName>
    </submittedName>
</protein>
<name>A0A8S1MLW0_9CILI</name>
<gene>
    <name evidence="1" type="ORF">PSON_ATCC_30995.1.T0360336</name>
</gene>
<organism evidence="1 2">
    <name type="scientific">Paramecium sonneborni</name>
    <dbReference type="NCBI Taxonomy" id="65129"/>
    <lineage>
        <taxon>Eukaryota</taxon>
        <taxon>Sar</taxon>
        <taxon>Alveolata</taxon>
        <taxon>Ciliophora</taxon>
        <taxon>Intramacronucleata</taxon>
        <taxon>Oligohymenophorea</taxon>
        <taxon>Peniculida</taxon>
        <taxon>Parameciidae</taxon>
        <taxon>Paramecium</taxon>
    </lineage>
</organism>
<evidence type="ECO:0000313" key="1">
    <source>
        <dbReference type="EMBL" id="CAD8077815.1"/>
    </source>
</evidence>
<accession>A0A8S1MLW0</accession>
<sequence length="37" mass="4349">MITFNHKNIIKQGTQVQKSENSKKFVGIWHSVVIDHR</sequence>
<dbReference type="AlphaFoldDB" id="A0A8S1MLW0"/>
<dbReference type="Proteomes" id="UP000692954">
    <property type="component" value="Unassembled WGS sequence"/>
</dbReference>
<dbReference type="EMBL" id="CAJJDN010000036">
    <property type="protein sequence ID" value="CAD8077815.1"/>
    <property type="molecule type" value="Genomic_DNA"/>
</dbReference>